<evidence type="ECO:0000313" key="1">
    <source>
        <dbReference type="EMBL" id="KAG2079812.1"/>
    </source>
</evidence>
<dbReference type="AlphaFoldDB" id="A0A9P7ER97"/>
<name>A0A9P7ER97_9AGAM</name>
<evidence type="ECO:0000313" key="2">
    <source>
        <dbReference type="Proteomes" id="UP000823399"/>
    </source>
</evidence>
<dbReference type="Proteomes" id="UP000823399">
    <property type="component" value="Unassembled WGS sequence"/>
</dbReference>
<keyword evidence="2" id="KW-1185">Reference proteome</keyword>
<sequence>MTSLLFSSPRLPFSDAQKKACQLFIEDLVGRPTEKVTARSGNIFYINNIANTIAKGVAFISFQDYANPLTCFAMQDYPEDCGKGMSQVFNSTKMLLDLPSPPAARVDGMIYFVNELLQESSGAYFIPEQFFLGSPVVEGFIINDEQEIIPTSTFARSYEDISSTNELDCGLTGTLDLGRLI</sequence>
<accession>A0A9P7ER97</accession>
<proteinExistence type="predicted"/>
<reference evidence="1" key="1">
    <citation type="journal article" date="2020" name="New Phytol.">
        <title>Comparative genomics reveals dynamic genome evolution in host specialist ectomycorrhizal fungi.</title>
        <authorList>
            <person name="Lofgren L.A."/>
            <person name="Nguyen N.H."/>
            <person name="Vilgalys R."/>
            <person name="Ruytinx J."/>
            <person name="Liao H.L."/>
            <person name="Branco S."/>
            <person name="Kuo A."/>
            <person name="LaButti K."/>
            <person name="Lipzen A."/>
            <person name="Andreopoulos W."/>
            <person name="Pangilinan J."/>
            <person name="Riley R."/>
            <person name="Hundley H."/>
            <person name="Na H."/>
            <person name="Barry K."/>
            <person name="Grigoriev I.V."/>
            <person name="Stajich J.E."/>
            <person name="Kennedy P.G."/>
        </authorList>
    </citation>
    <scope>NUCLEOTIDE SEQUENCE</scope>
    <source>
        <strain evidence="1">FC423</strain>
    </source>
</reference>
<gene>
    <name evidence="1" type="ORF">F5147DRAFT_749462</name>
</gene>
<dbReference type="OrthoDB" id="2689033at2759"/>
<dbReference type="GeneID" id="64702392"/>
<dbReference type="RefSeq" id="XP_041284059.1">
    <property type="nucleotide sequence ID" value="XM_041440133.1"/>
</dbReference>
<organism evidence="1 2">
    <name type="scientific">Suillus discolor</name>
    <dbReference type="NCBI Taxonomy" id="1912936"/>
    <lineage>
        <taxon>Eukaryota</taxon>
        <taxon>Fungi</taxon>
        <taxon>Dikarya</taxon>
        <taxon>Basidiomycota</taxon>
        <taxon>Agaricomycotina</taxon>
        <taxon>Agaricomycetes</taxon>
        <taxon>Agaricomycetidae</taxon>
        <taxon>Boletales</taxon>
        <taxon>Suillineae</taxon>
        <taxon>Suillaceae</taxon>
        <taxon>Suillus</taxon>
    </lineage>
</organism>
<dbReference type="EMBL" id="JABBWM010000656">
    <property type="protein sequence ID" value="KAG2079812.1"/>
    <property type="molecule type" value="Genomic_DNA"/>
</dbReference>
<comment type="caution">
    <text evidence="1">The sequence shown here is derived from an EMBL/GenBank/DDBJ whole genome shotgun (WGS) entry which is preliminary data.</text>
</comment>
<protein>
    <submittedName>
        <fullName evidence="1">Uncharacterized protein</fullName>
    </submittedName>
</protein>